<accession>A0A5C6CGI0</accession>
<keyword evidence="2" id="KW-1185">Reference proteome</keyword>
<proteinExistence type="predicted"/>
<dbReference type="RefSeq" id="WP_146595135.1">
    <property type="nucleotide sequence ID" value="NZ_SJPT01000004.1"/>
</dbReference>
<dbReference type="AlphaFoldDB" id="A0A5C6CGI0"/>
<sequence>MPIPYPKELTLPHWKTKKSRLVTAQDLERLLVKLESQHKAIDQVKLSASGYRNLVTVESVKQAIEAANRIHSRHVTVHTTSLKQTQALAKKTADRLVRARTVPKADIDLVRAIESASATQLDAWADPSKNGKRSFEKQLRVLELKQSPLLRKIEQAIKETSLAIKATKLVPTVPYWIVGKESRLKCKPIGNKSVEIQCKSLQGLLNDHPSFASLSATFKSFSDDYPRKQKRIRIADPKLERSSPVEYQRLLLSEQQAVAGCLVDLTNALKDLKRKLNSMN</sequence>
<name>A0A5C6CGI0_9BACT</name>
<comment type="caution">
    <text evidence="1">The sequence shown here is derived from an EMBL/GenBank/DDBJ whole genome shotgun (WGS) entry which is preliminary data.</text>
</comment>
<reference evidence="1 2" key="1">
    <citation type="submission" date="2019-02" db="EMBL/GenBank/DDBJ databases">
        <title>Deep-cultivation of Planctomycetes and their phenomic and genomic characterization uncovers novel biology.</title>
        <authorList>
            <person name="Wiegand S."/>
            <person name="Jogler M."/>
            <person name="Boedeker C."/>
            <person name="Pinto D."/>
            <person name="Vollmers J."/>
            <person name="Rivas-Marin E."/>
            <person name="Kohn T."/>
            <person name="Peeters S.H."/>
            <person name="Heuer A."/>
            <person name="Rast P."/>
            <person name="Oberbeckmann S."/>
            <person name="Bunk B."/>
            <person name="Jeske O."/>
            <person name="Meyerdierks A."/>
            <person name="Storesund J.E."/>
            <person name="Kallscheuer N."/>
            <person name="Luecker S."/>
            <person name="Lage O.M."/>
            <person name="Pohl T."/>
            <person name="Merkel B.J."/>
            <person name="Hornburger P."/>
            <person name="Mueller R.-W."/>
            <person name="Bruemmer F."/>
            <person name="Labrenz M."/>
            <person name="Spormann A.M."/>
            <person name="Op Den Camp H."/>
            <person name="Overmann J."/>
            <person name="Amann R."/>
            <person name="Jetten M.S.M."/>
            <person name="Mascher T."/>
            <person name="Medema M.H."/>
            <person name="Devos D.P."/>
            <person name="Kaster A.-K."/>
            <person name="Ovreas L."/>
            <person name="Rohde M."/>
            <person name="Galperin M.Y."/>
            <person name="Jogler C."/>
        </authorList>
    </citation>
    <scope>NUCLEOTIDE SEQUENCE [LARGE SCALE GENOMIC DNA]</scope>
    <source>
        <strain evidence="1 2">Pla52o</strain>
    </source>
</reference>
<evidence type="ECO:0000313" key="1">
    <source>
        <dbReference type="EMBL" id="TWU23428.1"/>
    </source>
</evidence>
<dbReference type="EMBL" id="SJPT01000004">
    <property type="protein sequence ID" value="TWU23428.1"/>
    <property type="molecule type" value="Genomic_DNA"/>
</dbReference>
<gene>
    <name evidence="1" type="ORF">Pla52o_29640</name>
</gene>
<protein>
    <submittedName>
        <fullName evidence="1">Uncharacterized protein</fullName>
    </submittedName>
</protein>
<evidence type="ECO:0000313" key="2">
    <source>
        <dbReference type="Proteomes" id="UP000316304"/>
    </source>
</evidence>
<organism evidence="1 2">
    <name type="scientific">Novipirellula galeiformis</name>
    <dbReference type="NCBI Taxonomy" id="2528004"/>
    <lineage>
        <taxon>Bacteria</taxon>
        <taxon>Pseudomonadati</taxon>
        <taxon>Planctomycetota</taxon>
        <taxon>Planctomycetia</taxon>
        <taxon>Pirellulales</taxon>
        <taxon>Pirellulaceae</taxon>
        <taxon>Novipirellula</taxon>
    </lineage>
</organism>
<dbReference type="Proteomes" id="UP000316304">
    <property type="component" value="Unassembled WGS sequence"/>
</dbReference>